<evidence type="ECO:0000256" key="1">
    <source>
        <dbReference type="SAM" id="SignalP"/>
    </source>
</evidence>
<protein>
    <submittedName>
        <fullName evidence="2">Uncharacterized protein</fullName>
    </submittedName>
</protein>
<dbReference type="EMBL" id="MCGQ01000008">
    <property type="protein sequence ID" value="OXY97583.1"/>
    <property type="molecule type" value="Genomic_DNA"/>
</dbReference>
<dbReference type="Proteomes" id="UP000215483">
    <property type="component" value="Unassembled WGS sequence"/>
</dbReference>
<feature type="signal peptide" evidence="1">
    <location>
        <begin position="1"/>
        <end position="22"/>
    </location>
</feature>
<feature type="chain" id="PRO_5038990828" evidence="1">
    <location>
        <begin position="23"/>
        <end position="152"/>
    </location>
</feature>
<name>A0A233SPJ9_STRDA</name>
<keyword evidence="3" id="KW-1185">Reference proteome</keyword>
<dbReference type="OrthoDB" id="4338040at2"/>
<keyword evidence="1" id="KW-0732">Signal</keyword>
<accession>A0A233SPJ9</accession>
<organism evidence="2 3">
    <name type="scientific">Streptomyces diastatochromogenes</name>
    <dbReference type="NCBI Taxonomy" id="42236"/>
    <lineage>
        <taxon>Bacteria</taxon>
        <taxon>Bacillati</taxon>
        <taxon>Actinomycetota</taxon>
        <taxon>Actinomycetes</taxon>
        <taxon>Kitasatosporales</taxon>
        <taxon>Streptomycetaceae</taxon>
        <taxon>Streptomyces</taxon>
    </lineage>
</organism>
<evidence type="ECO:0000313" key="2">
    <source>
        <dbReference type="EMBL" id="OXY97583.1"/>
    </source>
</evidence>
<gene>
    <name evidence="2" type="ORF">BEK98_08475</name>
</gene>
<sequence>MTRIRTAVIGLAVGTLALSACGGEGPAEADRGQTAAEWVACSTTMVIGDVASASPSARHKGRIAVTVEATEWLKPAHGDRRITLDVVDPGVTDAQRKVKPGQHLLIAVPERASLEPGVYQGDQLQLERRRIKKALQAAKATECPSPWVSSGA</sequence>
<dbReference type="PROSITE" id="PS51257">
    <property type="entry name" value="PROKAR_LIPOPROTEIN"/>
    <property type="match status" value="1"/>
</dbReference>
<proteinExistence type="predicted"/>
<dbReference type="RefSeq" id="WP_094215816.1">
    <property type="nucleotide sequence ID" value="NZ_MCGQ01000008.1"/>
</dbReference>
<evidence type="ECO:0000313" key="3">
    <source>
        <dbReference type="Proteomes" id="UP000215483"/>
    </source>
</evidence>
<comment type="caution">
    <text evidence="2">The sequence shown here is derived from an EMBL/GenBank/DDBJ whole genome shotgun (WGS) entry which is preliminary data.</text>
</comment>
<reference evidence="2 3" key="1">
    <citation type="submission" date="2016-07" db="EMBL/GenBank/DDBJ databases">
        <title>Draft genome of Streptomyces diastatochromogenes.</title>
        <authorList>
            <person name="Podduturi R."/>
            <person name="Lukassen M.B."/>
            <person name="Clausen N."/>
            <person name="Nielsen J.L."/>
            <person name="Jorgensen N.O."/>
        </authorList>
    </citation>
    <scope>NUCLEOTIDE SEQUENCE [LARGE SCALE GENOMIC DNA]</scope>
    <source>
        <strain evidence="2 3">DSM 40608</strain>
    </source>
</reference>
<dbReference type="AlphaFoldDB" id="A0A233SPJ9"/>